<dbReference type="OrthoDB" id="9806180at2"/>
<feature type="domain" description="Alpha/beta hydrolase fold-3" evidence="4">
    <location>
        <begin position="70"/>
        <end position="267"/>
    </location>
</feature>
<keyword evidence="6" id="KW-1185">Reference proteome</keyword>
<dbReference type="PATRIC" id="fig|1114963.3.peg.4269"/>
<evidence type="ECO:0000256" key="3">
    <source>
        <dbReference type="PROSITE-ProRule" id="PRU10038"/>
    </source>
</evidence>
<protein>
    <recommendedName>
        <fullName evidence="4">Alpha/beta hydrolase fold-3 domain-containing protein</fullName>
    </recommendedName>
</protein>
<evidence type="ECO:0000259" key="4">
    <source>
        <dbReference type="Pfam" id="PF07859"/>
    </source>
</evidence>
<dbReference type="Proteomes" id="UP000052268">
    <property type="component" value="Unassembled WGS sequence"/>
</dbReference>
<sequence>MVAPSHPICPGLPAQRSGFAASGELAAQRAGLRDAVGAGIWRTDPEPEEFYIGAVRCLRFAGHGEPRATLLHFHGGALRIGCPEQVGPFAAAVAAQCDVDVVCPAYRLAPEHPFPAAIVDAWAVFAALRLQEGRIVAISGDSAGGAIAASLTAMAVVSDTAPAALVLLSPWLDLTVTHKSYTANAATDPWFSQAAAQAAAALYLQGTAPDHACASPFHGRLHGFPPTFINAGSGEVLAGDAIGMARRLRNAGVTIELDLVEGMEHVAITRDPTLPANAPVMGRLTNFLRPLVG</sequence>
<comment type="similarity">
    <text evidence="1">Belongs to the 'GDXG' lipolytic enzyme family.</text>
</comment>
<dbReference type="InterPro" id="IPR033140">
    <property type="entry name" value="Lipase_GDXG_put_SER_AS"/>
</dbReference>
<dbReference type="PANTHER" id="PTHR48081">
    <property type="entry name" value="AB HYDROLASE SUPERFAMILY PROTEIN C4A8.06C"/>
    <property type="match status" value="1"/>
</dbReference>
<dbReference type="PANTHER" id="PTHR48081:SF8">
    <property type="entry name" value="ALPHA_BETA HYDROLASE FOLD-3 DOMAIN-CONTAINING PROTEIN-RELATED"/>
    <property type="match status" value="1"/>
</dbReference>
<dbReference type="Gene3D" id="3.40.50.1820">
    <property type="entry name" value="alpha/beta hydrolase"/>
    <property type="match status" value="1"/>
</dbReference>
<name>A0A0J7XJ25_9SPHN</name>
<reference evidence="5 6" key="1">
    <citation type="journal article" date="2015" name="G3 (Bethesda)">
        <title>Insights into Ongoing Evolution of the Hexachlorocyclohexane Catabolic Pathway from Comparative Genomics of Ten Sphingomonadaceae Strains.</title>
        <authorList>
            <person name="Pearce S.L."/>
            <person name="Oakeshott J.G."/>
            <person name="Pandey G."/>
        </authorList>
    </citation>
    <scope>NUCLEOTIDE SEQUENCE [LARGE SCALE GENOMIC DNA]</scope>
    <source>
        <strain evidence="5 6">LL02</strain>
    </source>
</reference>
<comment type="caution">
    <text evidence="5">The sequence shown here is derived from an EMBL/GenBank/DDBJ whole genome shotgun (WGS) entry which is preliminary data.</text>
</comment>
<dbReference type="PROSITE" id="PS01174">
    <property type="entry name" value="LIPASE_GDXG_SER"/>
    <property type="match status" value="1"/>
</dbReference>
<evidence type="ECO:0000313" key="5">
    <source>
        <dbReference type="EMBL" id="KMS51654.1"/>
    </source>
</evidence>
<dbReference type="SUPFAM" id="SSF53474">
    <property type="entry name" value="alpha/beta-Hydrolases"/>
    <property type="match status" value="1"/>
</dbReference>
<feature type="active site" evidence="3">
    <location>
        <position position="142"/>
    </location>
</feature>
<gene>
    <name evidence="5" type="ORF">V474_03220</name>
</gene>
<dbReference type="RefSeq" id="WP_059153221.1">
    <property type="nucleotide sequence ID" value="NZ_KQ130457.1"/>
</dbReference>
<organism evidence="5 6">
    <name type="scientific">Novosphingobium barchaimii LL02</name>
    <dbReference type="NCBI Taxonomy" id="1114963"/>
    <lineage>
        <taxon>Bacteria</taxon>
        <taxon>Pseudomonadati</taxon>
        <taxon>Pseudomonadota</taxon>
        <taxon>Alphaproteobacteria</taxon>
        <taxon>Sphingomonadales</taxon>
        <taxon>Sphingomonadaceae</taxon>
        <taxon>Novosphingobium</taxon>
    </lineage>
</organism>
<dbReference type="AlphaFoldDB" id="A0A0J7XJ25"/>
<evidence type="ECO:0000256" key="1">
    <source>
        <dbReference type="ARBA" id="ARBA00010515"/>
    </source>
</evidence>
<evidence type="ECO:0000313" key="6">
    <source>
        <dbReference type="Proteomes" id="UP000052268"/>
    </source>
</evidence>
<dbReference type="GO" id="GO:0016787">
    <property type="term" value="F:hydrolase activity"/>
    <property type="evidence" value="ECO:0007669"/>
    <property type="project" value="UniProtKB-KW"/>
</dbReference>
<accession>A0A0J7XJ25</accession>
<dbReference type="EMBL" id="JACU01000011">
    <property type="protein sequence ID" value="KMS51654.1"/>
    <property type="molecule type" value="Genomic_DNA"/>
</dbReference>
<keyword evidence="2" id="KW-0378">Hydrolase</keyword>
<evidence type="ECO:0000256" key="2">
    <source>
        <dbReference type="ARBA" id="ARBA00022801"/>
    </source>
</evidence>
<dbReference type="InterPro" id="IPR050300">
    <property type="entry name" value="GDXG_lipolytic_enzyme"/>
</dbReference>
<proteinExistence type="inferred from homology"/>
<dbReference type="InterPro" id="IPR029058">
    <property type="entry name" value="AB_hydrolase_fold"/>
</dbReference>
<dbReference type="Pfam" id="PF07859">
    <property type="entry name" value="Abhydrolase_3"/>
    <property type="match status" value="1"/>
</dbReference>
<dbReference type="InterPro" id="IPR013094">
    <property type="entry name" value="AB_hydrolase_3"/>
</dbReference>